<reference evidence="3" key="1">
    <citation type="submission" date="2015-01" db="EMBL/GenBank/DDBJ databases">
        <authorList>
            <person name="Aksoy S."/>
            <person name="Warren W."/>
            <person name="Wilson R.K."/>
        </authorList>
    </citation>
    <scope>NUCLEOTIDE SEQUENCE [LARGE SCALE GENOMIC DNA]</scope>
    <source>
        <strain evidence="3">IAEA</strain>
    </source>
</reference>
<keyword evidence="1" id="KW-1133">Transmembrane helix</keyword>
<keyword evidence="1" id="KW-0472">Membrane</keyword>
<dbReference type="AlphaFoldDB" id="A0A1B0BV96"/>
<dbReference type="EMBL" id="JXJN01021169">
    <property type="status" value="NOT_ANNOTATED_CDS"/>
    <property type="molecule type" value="Genomic_DNA"/>
</dbReference>
<proteinExistence type="predicted"/>
<evidence type="ECO:0000313" key="3">
    <source>
        <dbReference type="Proteomes" id="UP000092460"/>
    </source>
</evidence>
<organism evidence="2 3">
    <name type="scientific">Glossina palpalis gambiensis</name>
    <dbReference type="NCBI Taxonomy" id="67801"/>
    <lineage>
        <taxon>Eukaryota</taxon>
        <taxon>Metazoa</taxon>
        <taxon>Ecdysozoa</taxon>
        <taxon>Arthropoda</taxon>
        <taxon>Hexapoda</taxon>
        <taxon>Insecta</taxon>
        <taxon>Pterygota</taxon>
        <taxon>Neoptera</taxon>
        <taxon>Endopterygota</taxon>
        <taxon>Diptera</taxon>
        <taxon>Brachycera</taxon>
        <taxon>Muscomorpha</taxon>
        <taxon>Hippoboscoidea</taxon>
        <taxon>Glossinidae</taxon>
        <taxon>Glossina</taxon>
    </lineage>
</organism>
<sequence>MLSTVAAVSVPFALTHLYLVLSLKYINFINKKRQKNSSESSLGTLEIIAAYCYRKQLLESFSLLHISPNALDEILPRVERGLCKQSVKVFTTKLNNAYLRRENLRGEYFSDACNCEGIRNETIDKTFVMKSVTSAFVTISINNEYLHGETSDVVKPMTRSCIRFLISIYCLCCEDVKSFKRSHRITMGDLASKFLPLVDM</sequence>
<evidence type="ECO:0000256" key="1">
    <source>
        <dbReference type="SAM" id="Phobius"/>
    </source>
</evidence>
<keyword evidence="1" id="KW-0812">Transmembrane</keyword>
<accession>A0A1B0BV96</accession>
<dbReference type="VEuPathDB" id="VectorBase:GPPI041547"/>
<dbReference type="EMBL" id="JXJN01021168">
    <property type="status" value="NOT_ANNOTATED_CDS"/>
    <property type="molecule type" value="Genomic_DNA"/>
</dbReference>
<reference evidence="2" key="2">
    <citation type="submission" date="2020-05" db="UniProtKB">
        <authorList>
            <consortium name="EnsemblMetazoa"/>
        </authorList>
    </citation>
    <scope>IDENTIFICATION</scope>
    <source>
        <strain evidence="2">IAEA</strain>
    </source>
</reference>
<evidence type="ECO:0000313" key="2">
    <source>
        <dbReference type="EnsemblMetazoa" id="GPPI041547-PA"/>
    </source>
</evidence>
<keyword evidence="3" id="KW-1185">Reference proteome</keyword>
<dbReference type="Proteomes" id="UP000092460">
    <property type="component" value="Unassembled WGS sequence"/>
</dbReference>
<feature type="transmembrane region" description="Helical" evidence="1">
    <location>
        <begin position="6"/>
        <end position="26"/>
    </location>
</feature>
<protein>
    <submittedName>
        <fullName evidence="2">Uncharacterized protein</fullName>
    </submittedName>
</protein>
<dbReference type="EnsemblMetazoa" id="GPPI041547-RA">
    <property type="protein sequence ID" value="GPPI041547-PA"/>
    <property type="gene ID" value="GPPI041547"/>
</dbReference>
<name>A0A1B0BV96_9MUSC</name>